<organism evidence="1">
    <name type="scientific">Salix viminalis</name>
    <name type="common">Common osier</name>
    <name type="synonym">Basket willow</name>
    <dbReference type="NCBI Taxonomy" id="40686"/>
    <lineage>
        <taxon>Eukaryota</taxon>
        <taxon>Viridiplantae</taxon>
        <taxon>Streptophyta</taxon>
        <taxon>Embryophyta</taxon>
        <taxon>Tracheophyta</taxon>
        <taxon>Spermatophyta</taxon>
        <taxon>Magnoliopsida</taxon>
        <taxon>eudicotyledons</taxon>
        <taxon>Gunneridae</taxon>
        <taxon>Pentapetalae</taxon>
        <taxon>rosids</taxon>
        <taxon>fabids</taxon>
        <taxon>Malpighiales</taxon>
        <taxon>Salicaceae</taxon>
        <taxon>Saliceae</taxon>
        <taxon>Salix</taxon>
    </lineage>
</organism>
<sequence>MLAHPLYTLCNYSSAATSSPPVPFFFPSSTSSKSYNMSPPFPRSNWKFQVALIDLDLCCRYSLGNATLREYISQANPTYSQPKQQINHIASKA</sequence>
<proteinExistence type="predicted"/>
<name>A0A6N2KXA9_SALVM</name>
<dbReference type="EMBL" id="CAADRP010000890">
    <property type="protein sequence ID" value="VFU33192.1"/>
    <property type="molecule type" value="Genomic_DNA"/>
</dbReference>
<accession>A0A6N2KXA9</accession>
<dbReference type="AlphaFoldDB" id="A0A6N2KXA9"/>
<protein>
    <submittedName>
        <fullName evidence="1">Uncharacterized protein</fullName>
    </submittedName>
</protein>
<gene>
    <name evidence="1" type="ORF">SVIM_LOCUS150247</name>
</gene>
<evidence type="ECO:0000313" key="1">
    <source>
        <dbReference type="EMBL" id="VFU33192.1"/>
    </source>
</evidence>
<reference evidence="1" key="1">
    <citation type="submission" date="2019-03" db="EMBL/GenBank/DDBJ databases">
        <authorList>
            <person name="Mank J."/>
            <person name="Almeida P."/>
        </authorList>
    </citation>
    <scope>NUCLEOTIDE SEQUENCE</scope>
    <source>
        <strain evidence="1">78183</strain>
    </source>
</reference>